<dbReference type="SMART" id="SM00174">
    <property type="entry name" value="RHO"/>
    <property type="match status" value="1"/>
</dbReference>
<sequence length="189" mass="21278">MKKEPQLVHRKVAVLGFRAVGKTSLTNSFVSGTFDETYDPTIENTHHKIVRFRKVNFNTDIVDTAGMDEYSRLSRNASVGVDGYVLVFSIISRQSFDRIQQINESLLSALGDAVDIPRVLVGSICDLNEQRQVPYRDAKALADSWKVPYLECSSKTGQNVNEVFHTLLREVSKDDDLLNEHEENGCTIL</sequence>
<dbReference type="PROSITE" id="PS51420">
    <property type="entry name" value="RHO"/>
    <property type="match status" value="1"/>
</dbReference>
<dbReference type="PRINTS" id="PR00449">
    <property type="entry name" value="RASTRNSFRMNG"/>
</dbReference>
<evidence type="ECO:0000256" key="8">
    <source>
        <dbReference type="ARBA" id="ARBA00023288"/>
    </source>
</evidence>
<dbReference type="FunFam" id="3.40.50.300:FF:000273">
    <property type="entry name" value="GTP-binding protein Rheb homolog"/>
    <property type="match status" value="1"/>
</dbReference>
<evidence type="ECO:0000256" key="5">
    <source>
        <dbReference type="ARBA" id="ARBA00022842"/>
    </source>
</evidence>
<organism evidence="13 14">
    <name type="scientific">Chaetoceros tenuissimus</name>
    <dbReference type="NCBI Taxonomy" id="426638"/>
    <lineage>
        <taxon>Eukaryota</taxon>
        <taxon>Sar</taxon>
        <taxon>Stramenopiles</taxon>
        <taxon>Ochrophyta</taxon>
        <taxon>Bacillariophyta</taxon>
        <taxon>Coscinodiscophyceae</taxon>
        <taxon>Chaetocerotophycidae</taxon>
        <taxon>Chaetocerotales</taxon>
        <taxon>Chaetocerotaceae</taxon>
        <taxon>Chaetoceros</taxon>
    </lineage>
</organism>
<keyword evidence="14" id="KW-1185">Reference proteome</keyword>
<dbReference type="InterPro" id="IPR020849">
    <property type="entry name" value="Small_GTPase_Ras-type"/>
</dbReference>
<dbReference type="SMART" id="SM00175">
    <property type="entry name" value="RAB"/>
    <property type="match status" value="1"/>
</dbReference>
<keyword evidence="4" id="KW-0378">Hydrolase</keyword>
<gene>
    <name evidence="13" type="ORF">CTEN210_07399</name>
</gene>
<dbReference type="InterPro" id="IPR001806">
    <property type="entry name" value="Small_GTPase"/>
</dbReference>
<evidence type="ECO:0000256" key="2">
    <source>
        <dbReference type="ARBA" id="ARBA00022723"/>
    </source>
</evidence>
<dbReference type="Pfam" id="PF00071">
    <property type="entry name" value="Ras"/>
    <property type="match status" value="1"/>
</dbReference>
<evidence type="ECO:0000256" key="6">
    <source>
        <dbReference type="ARBA" id="ARBA00023134"/>
    </source>
</evidence>
<keyword evidence="7" id="KW-0472">Membrane</keyword>
<evidence type="ECO:0000256" key="3">
    <source>
        <dbReference type="ARBA" id="ARBA00022741"/>
    </source>
</evidence>
<keyword evidence="6" id="KW-0342">GTP-binding</keyword>
<keyword evidence="2" id="KW-0479">Metal-binding</keyword>
<dbReference type="SUPFAM" id="SSF52540">
    <property type="entry name" value="P-loop containing nucleoside triphosphate hydrolases"/>
    <property type="match status" value="1"/>
</dbReference>
<accession>A0AAD3CS56</accession>
<protein>
    <submittedName>
        <fullName evidence="13">Uncharacterized protein</fullName>
    </submittedName>
</protein>
<comment type="catalytic activity">
    <reaction evidence="12">
        <text>GTP + H2O = GDP + phosphate + H(+)</text>
        <dbReference type="Rhea" id="RHEA:19669"/>
        <dbReference type="ChEBI" id="CHEBI:15377"/>
        <dbReference type="ChEBI" id="CHEBI:15378"/>
        <dbReference type="ChEBI" id="CHEBI:37565"/>
        <dbReference type="ChEBI" id="CHEBI:43474"/>
        <dbReference type="ChEBI" id="CHEBI:58189"/>
    </reaction>
    <physiologicalReaction direction="left-to-right" evidence="12">
        <dbReference type="Rhea" id="RHEA:19670"/>
    </physiologicalReaction>
</comment>
<dbReference type="GO" id="GO:0046872">
    <property type="term" value="F:metal ion binding"/>
    <property type="evidence" value="ECO:0007669"/>
    <property type="project" value="UniProtKB-KW"/>
</dbReference>
<evidence type="ECO:0000256" key="11">
    <source>
        <dbReference type="ARBA" id="ARBA00046278"/>
    </source>
</evidence>
<comment type="similarity">
    <text evidence="10">Belongs to the small GTPase superfamily. Rheb family.</text>
</comment>
<keyword evidence="9" id="KW-0636">Prenylation</keyword>
<keyword evidence="1" id="KW-0488">Methylation</keyword>
<dbReference type="GO" id="GO:0016020">
    <property type="term" value="C:membrane"/>
    <property type="evidence" value="ECO:0007669"/>
    <property type="project" value="InterPro"/>
</dbReference>
<dbReference type="NCBIfam" id="TIGR00231">
    <property type="entry name" value="small_GTP"/>
    <property type="match status" value="1"/>
</dbReference>
<dbReference type="GO" id="GO:0007165">
    <property type="term" value="P:signal transduction"/>
    <property type="evidence" value="ECO:0007669"/>
    <property type="project" value="InterPro"/>
</dbReference>
<dbReference type="Gene3D" id="3.40.50.300">
    <property type="entry name" value="P-loop containing nucleotide triphosphate hydrolases"/>
    <property type="match status" value="1"/>
</dbReference>
<dbReference type="SMART" id="SM00173">
    <property type="entry name" value="RAS"/>
    <property type="match status" value="1"/>
</dbReference>
<evidence type="ECO:0000256" key="10">
    <source>
        <dbReference type="ARBA" id="ARBA00037969"/>
    </source>
</evidence>
<keyword evidence="5" id="KW-0460">Magnesium</keyword>
<dbReference type="EMBL" id="BLLK01000045">
    <property type="protein sequence ID" value="GFH50923.1"/>
    <property type="molecule type" value="Genomic_DNA"/>
</dbReference>
<comment type="caution">
    <text evidence="13">The sequence shown here is derived from an EMBL/GenBank/DDBJ whole genome shotgun (WGS) entry which is preliminary data.</text>
</comment>
<evidence type="ECO:0000256" key="9">
    <source>
        <dbReference type="ARBA" id="ARBA00023289"/>
    </source>
</evidence>
<evidence type="ECO:0000313" key="14">
    <source>
        <dbReference type="Proteomes" id="UP001054902"/>
    </source>
</evidence>
<evidence type="ECO:0000313" key="13">
    <source>
        <dbReference type="EMBL" id="GFH50923.1"/>
    </source>
</evidence>
<evidence type="ECO:0000256" key="1">
    <source>
        <dbReference type="ARBA" id="ARBA00022481"/>
    </source>
</evidence>
<dbReference type="GO" id="GO:0003924">
    <property type="term" value="F:GTPase activity"/>
    <property type="evidence" value="ECO:0007669"/>
    <property type="project" value="InterPro"/>
</dbReference>
<proteinExistence type="inferred from homology"/>
<dbReference type="Proteomes" id="UP001054902">
    <property type="component" value="Unassembled WGS sequence"/>
</dbReference>
<dbReference type="PROSITE" id="PS51419">
    <property type="entry name" value="RAB"/>
    <property type="match status" value="1"/>
</dbReference>
<evidence type="ECO:0000256" key="12">
    <source>
        <dbReference type="ARBA" id="ARBA00049117"/>
    </source>
</evidence>
<keyword evidence="3" id="KW-0547">Nucleotide-binding</keyword>
<reference evidence="13 14" key="1">
    <citation type="journal article" date="2021" name="Sci. Rep.">
        <title>The genome of the diatom Chaetoceros tenuissimus carries an ancient integrated fragment of an extant virus.</title>
        <authorList>
            <person name="Hongo Y."/>
            <person name="Kimura K."/>
            <person name="Takaki Y."/>
            <person name="Yoshida Y."/>
            <person name="Baba S."/>
            <person name="Kobayashi G."/>
            <person name="Nagasaki K."/>
            <person name="Hano T."/>
            <person name="Tomaru Y."/>
        </authorList>
    </citation>
    <scope>NUCLEOTIDE SEQUENCE [LARGE SCALE GENOMIC DNA]</scope>
    <source>
        <strain evidence="13 14">NIES-3715</strain>
    </source>
</reference>
<keyword evidence="8" id="KW-0449">Lipoprotein</keyword>
<evidence type="ECO:0000256" key="7">
    <source>
        <dbReference type="ARBA" id="ARBA00023136"/>
    </source>
</evidence>
<evidence type="ECO:0000256" key="4">
    <source>
        <dbReference type="ARBA" id="ARBA00022801"/>
    </source>
</evidence>
<dbReference type="InterPro" id="IPR005225">
    <property type="entry name" value="Small_GTP-bd"/>
</dbReference>
<dbReference type="AlphaFoldDB" id="A0AAD3CS56"/>
<dbReference type="InterPro" id="IPR027417">
    <property type="entry name" value="P-loop_NTPase"/>
</dbReference>
<dbReference type="PANTHER" id="PTHR24070">
    <property type="entry name" value="RAS, DI-RAS, AND RHEB FAMILY MEMBERS OF SMALL GTPASE SUPERFAMILY"/>
    <property type="match status" value="1"/>
</dbReference>
<dbReference type="GO" id="GO:0012505">
    <property type="term" value="C:endomembrane system"/>
    <property type="evidence" value="ECO:0007669"/>
    <property type="project" value="UniProtKB-SubCell"/>
</dbReference>
<dbReference type="GO" id="GO:0005525">
    <property type="term" value="F:GTP binding"/>
    <property type="evidence" value="ECO:0007669"/>
    <property type="project" value="UniProtKB-KW"/>
</dbReference>
<name>A0AAD3CS56_9STRA</name>
<dbReference type="PROSITE" id="PS51421">
    <property type="entry name" value="RAS"/>
    <property type="match status" value="1"/>
</dbReference>
<comment type="subcellular location">
    <subcellularLocation>
        <location evidence="11">Endomembrane system</location>
        <topology evidence="11">Lipid-anchor</topology>
        <orientation evidence="11">Cytoplasmic side</orientation>
    </subcellularLocation>
</comment>